<gene>
    <name evidence="2" type="ORF">PDM29_00260</name>
</gene>
<keyword evidence="1" id="KW-1277">Toxin-antitoxin system</keyword>
<keyword evidence="3" id="KW-1185">Reference proteome</keyword>
<dbReference type="Proteomes" id="UP001302072">
    <property type="component" value="Chromosome"/>
</dbReference>
<reference evidence="2 3" key="1">
    <citation type="submission" date="2022-12" db="EMBL/GenBank/DDBJ databases">
        <title>Two new species, Stenotrophomonas aracearum and Stenotrophomonas oahuensis, isolated from Anthurium (Araceae family) in Hawaii.</title>
        <authorList>
            <person name="Chunag S.C."/>
            <person name="Dobhal S."/>
            <person name="Alvarez A."/>
            <person name="Arif M."/>
        </authorList>
    </citation>
    <scope>NUCLEOTIDE SEQUENCE [LARGE SCALE GENOMIC DNA]</scope>
    <source>
        <strain evidence="2 3">A5586</strain>
    </source>
</reference>
<dbReference type="InterPro" id="IPR014795">
    <property type="entry name" value="TacA_1-like"/>
</dbReference>
<evidence type="ECO:0000256" key="1">
    <source>
        <dbReference type="ARBA" id="ARBA00022649"/>
    </source>
</evidence>
<sequence length="94" mass="10712">MPKNENELAIRDGQRDLGAELLEAVRAFKDGRIGKVHMMRLAEEGDAIDRVSFTLSGDEFQQFVDHLDAPLERNPGLERLVRLIPVWDKAREKA</sequence>
<protein>
    <submittedName>
        <fullName evidence="2">DUF1778 domain-containing protein</fullName>
    </submittedName>
</protein>
<organism evidence="2 3">
    <name type="scientific">Stenotrophomonas oahuensis</name>
    <dbReference type="NCBI Taxonomy" id="3003271"/>
    <lineage>
        <taxon>Bacteria</taxon>
        <taxon>Pseudomonadati</taxon>
        <taxon>Pseudomonadota</taxon>
        <taxon>Gammaproteobacteria</taxon>
        <taxon>Lysobacterales</taxon>
        <taxon>Lysobacteraceae</taxon>
        <taxon>Stenotrophomonas</taxon>
    </lineage>
</organism>
<dbReference type="EMBL" id="CP115541">
    <property type="protein sequence ID" value="WNH52739.1"/>
    <property type="molecule type" value="Genomic_DNA"/>
</dbReference>
<accession>A0ABY9YRB2</accession>
<dbReference type="Pfam" id="PF08681">
    <property type="entry name" value="TacA1"/>
    <property type="match status" value="1"/>
</dbReference>
<evidence type="ECO:0000313" key="2">
    <source>
        <dbReference type="EMBL" id="WNH52739.1"/>
    </source>
</evidence>
<dbReference type="RefSeq" id="WP_311191924.1">
    <property type="nucleotide sequence ID" value="NZ_CP115541.1"/>
</dbReference>
<name>A0ABY9YRB2_9GAMM</name>
<evidence type="ECO:0000313" key="3">
    <source>
        <dbReference type="Proteomes" id="UP001302072"/>
    </source>
</evidence>
<proteinExistence type="predicted"/>